<keyword evidence="1" id="KW-0378">Hydrolase</keyword>
<dbReference type="RefSeq" id="WP_051291802.1">
    <property type="nucleotide sequence ID" value="NZ_AUBI01000001.1"/>
</dbReference>
<gene>
    <name evidence="1" type="ORF">ANI02nite_03420</name>
</gene>
<reference evidence="1 2" key="1">
    <citation type="submission" date="2019-07" db="EMBL/GenBank/DDBJ databases">
        <title>Whole genome shotgun sequence of Acetobacter nitrogenifigens NBRC 105050.</title>
        <authorList>
            <person name="Hosoyama A."/>
            <person name="Uohara A."/>
            <person name="Ohji S."/>
            <person name="Ichikawa N."/>
        </authorList>
    </citation>
    <scope>NUCLEOTIDE SEQUENCE [LARGE SCALE GENOMIC DNA]</scope>
    <source>
        <strain evidence="1 2">NBRC 105050</strain>
    </source>
</reference>
<dbReference type="SUPFAM" id="SSF53187">
    <property type="entry name" value="Zn-dependent exopeptidases"/>
    <property type="match status" value="1"/>
</dbReference>
<name>A0A511X677_9PROT</name>
<organism evidence="1 2">
    <name type="scientific">Acetobacter nitrogenifigens DSM 23921 = NBRC 105050</name>
    <dbReference type="NCBI Taxonomy" id="1120919"/>
    <lineage>
        <taxon>Bacteria</taxon>
        <taxon>Pseudomonadati</taxon>
        <taxon>Pseudomonadota</taxon>
        <taxon>Alphaproteobacteria</taxon>
        <taxon>Acetobacterales</taxon>
        <taxon>Acetobacteraceae</taxon>
        <taxon>Acetobacter</taxon>
    </lineage>
</organism>
<dbReference type="Gene3D" id="3.40.630.40">
    <property type="entry name" value="Zn-dependent exopeptidases"/>
    <property type="match status" value="1"/>
</dbReference>
<proteinExistence type="predicted"/>
<keyword evidence="2" id="KW-1185">Reference proteome</keyword>
<dbReference type="InterPro" id="IPR007709">
    <property type="entry name" value="N-FG_amidohydro"/>
</dbReference>
<sequence length="323" mass="34880">MIDSDAWIGAFFAEFQEKSRVIRTGSESVDESSTAESERDTVPPFVVETPKGTSIPLIVCSPHSGRHYSAAFRKLSRLSLAQLRAGEDFYVDRLIASAPAHGATTLHATFPRVVCDVNRAPLDLDPAMISNGDKIGLRPSERALAGLGSVPRVASGGLPVYSGKLTFDQTAERLLTFWRPYHAALGELIAQARAAHGFCLVLDMHSMPSGLAGTAQFVIGDAFGAASEPIFVEAAQRSLQAMRYRVARNRPFSGGFITRHYGRPDDGVSVIQIEISRALYMTRGVNGEWGVVEEFAGKTGALIADVAQAVEYRLSSHQRSAAE</sequence>
<evidence type="ECO:0000313" key="2">
    <source>
        <dbReference type="Proteomes" id="UP000321635"/>
    </source>
</evidence>
<comment type="caution">
    <text evidence="1">The sequence shown here is derived from an EMBL/GenBank/DDBJ whole genome shotgun (WGS) entry which is preliminary data.</text>
</comment>
<dbReference type="EMBL" id="BJYF01000001">
    <property type="protein sequence ID" value="GEN58458.1"/>
    <property type="molecule type" value="Genomic_DNA"/>
</dbReference>
<evidence type="ECO:0000313" key="1">
    <source>
        <dbReference type="EMBL" id="GEN58458.1"/>
    </source>
</evidence>
<protein>
    <submittedName>
        <fullName evidence="1">N-formylglutamate amidohydrolase</fullName>
    </submittedName>
</protein>
<dbReference type="Proteomes" id="UP000321635">
    <property type="component" value="Unassembled WGS sequence"/>
</dbReference>
<dbReference type="Pfam" id="PF05013">
    <property type="entry name" value="FGase"/>
    <property type="match status" value="1"/>
</dbReference>
<dbReference type="GO" id="GO:0016787">
    <property type="term" value="F:hydrolase activity"/>
    <property type="evidence" value="ECO:0007669"/>
    <property type="project" value="UniProtKB-KW"/>
</dbReference>
<dbReference type="AlphaFoldDB" id="A0A511X677"/>
<dbReference type="STRING" id="1120919.GCA_000429165_00345"/>
<accession>A0A511X677</accession>